<protein>
    <submittedName>
        <fullName evidence="3">Uncharacterized protein</fullName>
    </submittedName>
</protein>
<accession>A0A919RET0</accession>
<evidence type="ECO:0000256" key="2">
    <source>
        <dbReference type="SAM" id="Phobius"/>
    </source>
</evidence>
<comment type="caution">
    <text evidence="3">The sequence shown here is derived from an EMBL/GenBank/DDBJ whole genome shotgun (WGS) entry which is preliminary data.</text>
</comment>
<feature type="transmembrane region" description="Helical" evidence="2">
    <location>
        <begin position="374"/>
        <end position="393"/>
    </location>
</feature>
<organism evidence="3 4">
    <name type="scientific">Sinosporangium siamense</name>
    <dbReference type="NCBI Taxonomy" id="1367973"/>
    <lineage>
        <taxon>Bacteria</taxon>
        <taxon>Bacillati</taxon>
        <taxon>Actinomycetota</taxon>
        <taxon>Actinomycetes</taxon>
        <taxon>Streptosporangiales</taxon>
        <taxon>Streptosporangiaceae</taxon>
        <taxon>Sinosporangium</taxon>
    </lineage>
</organism>
<keyword evidence="4" id="KW-1185">Reference proteome</keyword>
<keyword evidence="2" id="KW-0472">Membrane</keyword>
<feature type="transmembrane region" description="Helical" evidence="2">
    <location>
        <begin position="138"/>
        <end position="160"/>
    </location>
</feature>
<reference evidence="3" key="1">
    <citation type="submission" date="2021-01" db="EMBL/GenBank/DDBJ databases">
        <title>Whole genome shotgun sequence of Sinosporangium siamense NBRC 109515.</title>
        <authorList>
            <person name="Komaki H."/>
            <person name="Tamura T."/>
        </authorList>
    </citation>
    <scope>NUCLEOTIDE SEQUENCE</scope>
    <source>
        <strain evidence="3">NBRC 109515</strain>
    </source>
</reference>
<feature type="transmembrane region" description="Helical" evidence="2">
    <location>
        <begin position="241"/>
        <end position="259"/>
    </location>
</feature>
<feature type="transmembrane region" description="Helical" evidence="2">
    <location>
        <begin position="105"/>
        <end position="126"/>
    </location>
</feature>
<evidence type="ECO:0000313" key="3">
    <source>
        <dbReference type="EMBL" id="GII91094.1"/>
    </source>
</evidence>
<dbReference type="AlphaFoldDB" id="A0A919RET0"/>
<feature type="transmembrane region" description="Helical" evidence="2">
    <location>
        <begin position="197"/>
        <end position="220"/>
    </location>
</feature>
<keyword evidence="2" id="KW-1133">Transmembrane helix</keyword>
<proteinExistence type="predicted"/>
<dbReference type="EMBL" id="BOOW01000008">
    <property type="protein sequence ID" value="GII91094.1"/>
    <property type="molecule type" value="Genomic_DNA"/>
</dbReference>
<feature type="region of interest" description="Disordered" evidence="1">
    <location>
        <begin position="1"/>
        <end position="24"/>
    </location>
</feature>
<dbReference type="Proteomes" id="UP000606172">
    <property type="component" value="Unassembled WGS sequence"/>
</dbReference>
<feature type="transmembrane region" description="Helical" evidence="2">
    <location>
        <begin position="31"/>
        <end position="52"/>
    </location>
</feature>
<keyword evidence="2" id="KW-0812">Transmembrane</keyword>
<evidence type="ECO:0000256" key="1">
    <source>
        <dbReference type="SAM" id="MobiDB-lite"/>
    </source>
</evidence>
<feature type="transmembrane region" description="Helical" evidence="2">
    <location>
        <begin position="307"/>
        <end position="329"/>
    </location>
</feature>
<dbReference type="RefSeq" id="WP_204022106.1">
    <property type="nucleotide sequence ID" value="NZ_BOOW01000008.1"/>
</dbReference>
<feature type="transmembrane region" description="Helical" evidence="2">
    <location>
        <begin position="465"/>
        <end position="485"/>
    </location>
</feature>
<evidence type="ECO:0000313" key="4">
    <source>
        <dbReference type="Proteomes" id="UP000606172"/>
    </source>
</evidence>
<gene>
    <name evidence="3" type="ORF">Ssi02_13250</name>
</gene>
<sequence length="681" mass="73162">MTFPDGPEGDRRRGGQTTGNTRRPQWAARAAANPVLTAAVLLILVAVLWKWVILSDAYFREDDFEYIIRGLENPLDLDYLTRIHWGHLMPGGFAMAWALARVAPYQWELTSAITLAGHALGAFAAFRMLRVLFGTRPAVLVPFAVYLFTPLTLPALSWWAAALNLVPLQIAAPMAITAHVHYLRTGRRHHLYAATGWIAFGLLCFLKAGAIPLLLFGLTVGWFAKGRGQAALKDAAWRHRAAWALYSVPLALYAILYLSRLEGSASRVAVTALGDVAEFARRLITETFPTAVTGMTWSWTPVGTGSYAIATPGFLQIALSLGLLAAVVGGSLLRGMSGWQAWALLTVYLICADVMPIALGRLNPDYVGLAGAETRYLADAAFVFMLCLALAYLPTSDEQDTQAAEAGSLPTDPLPAVGIGIADTSPGPVPATQVSAAAPNTPRALRSLRPALRLRELGPRVRRRAVPIVAAGLAVFGVSSLWSGVRLMDEVDGGKARRYLDTVRAELADASHDIDIFDRLVPSELATPLFGIYAHTSRVLAPLAKPIHRRTMRSQPPSDQPYVIDDEGKLTPMGIWGTVRKPPSGSCWPQVGDTARIPIGGMSASGETTYIVKLEVVANREVLLQVRLGQGSTISTVMPKDRNTTTFGITGGGGELRVTSDTVGARFCVTAATVGFAVPGR</sequence>
<feature type="transmembrane region" description="Helical" evidence="2">
    <location>
        <begin position="341"/>
        <end position="362"/>
    </location>
</feature>
<name>A0A919RET0_9ACTN</name>